<dbReference type="KEGG" id="mic:Mic7113_0948"/>
<protein>
    <submittedName>
        <fullName evidence="2">Uncharacterized protein</fullName>
    </submittedName>
</protein>
<dbReference type="EMBL" id="CP003630">
    <property type="protein sequence ID" value="AFZ16846.1"/>
    <property type="molecule type" value="Genomic_DNA"/>
</dbReference>
<evidence type="ECO:0000256" key="1">
    <source>
        <dbReference type="SAM" id="MobiDB-lite"/>
    </source>
</evidence>
<dbReference type="Proteomes" id="UP000010471">
    <property type="component" value="Chromosome"/>
</dbReference>
<proteinExistence type="predicted"/>
<keyword evidence="3" id="KW-1185">Reference proteome</keyword>
<gene>
    <name evidence="2" type="ORF">Mic7113_0948</name>
</gene>
<dbReference type="AlphaFoldDB" id="K9WAK4"/>
<dbReference type="OrthoDB" id="516702at2"/>
<feature type="region of interest" description="Disordered" evidence="1">
    <location>
        <begin position="1"/>
        <end position="28"/>
    </location>
</feature>
<name>K9WAK4_9CYAN</name>
<evidence type="ECO:0000313" key="3">
    <source>
        <dbReference type="Proteomes" id="UP000010471"/>
    </source>
</evidence>
<dbReference type="STRING" id="1173027.Mic7113_0948"/>
<dbReference type="RefSeq" id="WP_015181006.1">
    <property type="nucleotide sequence ID" value="NC_019738.1"/>
</dbReference>
<sequence>MEEFLPNTHETPTPPNSDHIPKQPRPRRERIKMIVIGSPKAVNSVIRKQYVLGFANVTEWSPLQPTSNSDEVMSVLRRQILID</sequence>
<accession>K9WAK4</accession>
<dbReference type="HOGENOM" id="CLU_183721_1_0_3"/>
<reference evidence="2 3" key="1">
    <citation type="submission" date="2012-06" db="EMBL/GenBank/DDBJ databases">
        <title>Finished chromosome of genome of Microcoleus sp. PCC 7113.</title>
        <authorList>
            <consortium name="US DOE Joint Genome Institute"/>
            <person name="Gugger M."/>
            <person name="Coursin T."/>
            <person name="Rippka R."/>
            <person name="Tandeau De Marsac N."/>
            <person name="Huntemann M."/>
            <person name="Wei C.-L."/>
            <person name="Han J."/>
            <person name="Detter J.C."/>
            <person name="Han C."/>
            <person name="Tapia R."/>
            <person name="Chen A."/>
            <person name="Kyrpides N."/>
            <person name="Mavromatis K."/>
            <person name="Markowitz V."/>
            <person name="Szeto E."/>
            <person name="Ivanova N."/>
            <person name="Pagani I."/>
            <person name="Pati A."/>
            <person name="Goodwin L."/>
            <person name="Nordberg H.P."/>
            <person name="Cantor M.N."/>
            <person name="Hua S.X."/>
            <person name="Woyke T."/>
            <person name="Kerfeld C.A."/>
        </authorList>
    </citation>
    <scope>NUCLEOTIDE SEQUENCE [LARGE SCALE GENOMIC DNA]</scope>
    <source>
        <strain evidence="2 3">PCC 7113</strain>
    </source>
</reference>
<evidence type="ECO:0000313" key="2">
    <source>
        <dbReference type="EMBL" id="AFZ16846.1"/>
    </source>
</evidence>
<organism evidence="2 3">
    <name type="scientific">Allocoleopsis franciscana PCC 7113</name>
    <dbReference type="NCBI Taxonomy" id="1173027"/>
    <lineage>
        <taxon>Bacteria</taxon>
        <taxon>Bacillati</taxon>
        <taxon>Cyanobacteriota</taxon>
        <taxon>Cyanophyceae</taxon>
        <taxon>Coleofasciculales</taxon>
        <taxon>Coleofasciculaceae</taxon>
        <taxon>Allocoleopsis</taxon>
        <taxon>Allocoleopsis franciscana</taxon>
    </lineage>
</organism>